<evidence type="ECO:0000313" key="2">
    <source>
        <dbReference type="EMBL" id="RUS28749.1"/>
    </source>
</evidence>
<feature type="region of interest" description="Disordered" evidence="1">
    <location>
        <begin position="58"/>
        <end position="94"/>
    </location>
</feature>
<dbReference type="EMBL" id="RBNJ01006203">
    <property type="protein sequence ID" value="RUS28749.1"/>
    <property type="molecule type" value="Genomic_DNA"/>
</dbReference>
<proteinExistence type="predicted"/>
<accession>A0A433QG54</accession>
<dbReference type="Proteomes" id="UP000274822">
    <property type="component" value="Unassembled WGS sequence"/>
</dbReference>
<reference evidence="2 3" key="1">
    <citation type="journal article" date="2018" name="New Phytol.">
        <title>Phylogenomics of Endogonaceae and evolution of mycorrhizas within Mucoromycota.</title>
        <authorList>
            <person name="Chang Y."/>
            <person name="Desiro A."/>
            <person name="Na H."/>
            <person name="Sandor L."/>
            <person name="Lipzen A."/>
            <person name="Clum A."/>
            <person name="Barry K."/>
            <person name="Grigoriev I.V."/>
            <person name="Martin F.M."/>
            <person name="Stajich J.E."/>
            <person name="Smith M.E."/>
            <person name="Bonito G."/>
            <person name="Spatafora J.W."/>
        </authorList>
    </citation>
    <scope>NUCLEOTIDE SEQUENCE [LARGE SCALE GENOMIC DNA]</scope>
    <source>
        <strain evidence="2 3">AD002</strain>
    </source>
</reference>
<dbReference type="AlphaFoldDB" id="A0A433QG54"/>
<evidence type="ECO:0000313" key="3">
    <source>
        <dbReference type="Proteomes" id="UP000274822"/>
    </source>
</evidence>
<name>A0A433QG54_9FUNG</name>
<protein>
    <submittedName>
        <fullName evidence="2">Uncharacterized protein</fullName>
    </submittedName>
</protein>
<evidence type="ECO:0000256" key="1">
    <source>
        <dbReference type="SAM" id="MobiDB-lite"/>
    </source>
</evidence>
<keyword evidence="3" id="KW-1185">Reference proteome</keyword>
<sequence length="94" mass="10517">MEQTRLEGGSAGAYLLIEQNLVIGLSHHQNPTALASLALQKILKPICTCRHVSHNSAPCPVGKKIPENRPTDPPNRSIRHMMHRPRNRLPDWVT</sequence>
<comment type="caution">
    <text evidence="2">The sequence shown here is derived from an EMBL/GenBank/DDBJ whole genome shotgun (WGS) entry which is preliminary data.</text>
</comment>
<gene>
    <name evidence="2" type="ORF">BC938DRAFT_481502</name>
</gene>
<feature type="compositionally biased region" description="Basic residues" evidence="1">
    <location>
        <begin position="77"/>
        <end position="87"/>
    </location>
</feature>
<organism evidence="2 3">
    <name type="scientific">Jimgerdemannia flammicorona</name>
    <dbReference type="NCBI Taxonomy" id="994334"/>
    <lineage>
        <taxon>Eukaryota</taxon>
        <taxon>Fungi</taxon>
        <taxon>Fungi incertae sedis</taxon>
        <taxon>Mucoromycota</taxon>
        <taxon>Mucoromycotina</taxon>
        <taxon>Endogonomycetes</taxon>
        <taxon>Endogonales</taxon>
        <taxon>Endogonaceae</taxon>
        <taxon>Jimgerdemannia</taxon>
    </lineage>
</organism>